<organism evidence="1 2">
    <name type="scientific">Rhizodiscina lignyota</name>
    <dbReference type="NCBI Taxonomy" id="1504668"/>
    <lineage>
        <taxon>Eukaryota</taxon>
        <taxon>Fungi</taxon>
        <taxon>Dikarya</taxon>
        <taxon>Ascomycota</taxon>
        <taxon>Pezizomycotina</taxon>
        <taxon>Dothideomycetes</taxon>
        <taxon>Pleosporomycetidae</taxon>
        <taxon>Aulographales</taxon>
        <taxon>Rhizodiscinaceae</taxon>
        <taxon>Rhizodiscina</taxon>
    </lineage>
</organism>
<evidence type="ECO:0000313" key="2">
    <source>
        <dbReference type="Proteomes" id="UP000799772"/>
    </source>
</evidence>
<keyword evidence="2" id="KW-1185">Reference proteome</keyword>
<dbReference type="EMBL" id="ML978131">
    <property type="protein sequence ID" value="KAF2095457.1"/>
    <property type="molecule type" value="Genomic_DNA"/>
</dbReference>
<name>A0A9P4M5M5_9PEZI</name>
<reference evidence="1" key="1">
    <citation type="journal article" date="2020" name="Stud. Mycol.">
        <title>101 Dothideomycetes genomes: a test case for predicting lifestyles and emergence of pathogens.</title>
        <authorList>
            <person name="Haridas S."/>
            <person name="Albert R."/>
            <person name="Binder M."/>
            <person name="Bloem J."/>
            <person name="Labutti K."/>
            <person name="Salamov A."/>
            <person name="Andreopoulos B."/>
            <person name="Baker S."/>
            <person name="Barry K."/>
            <person name="Bills G."/>
            <person name="Bluhm B."/>
            <person name="Cannon C."/>
            <person name="Castanera R."/>
            <person name="Culley D."/>
            <person name="Daum C."/>
            <person name="Ezra D."/>
            <person name="Gonzalez J."/>
            <person name="Henrissat B."/>
            <person name="Kuo A."/>
            <person name="Liang C."/>
            <person name="Lipzen A."/>
            <person name="Lutzoni F."/>
            <person name="Magnuson J."/>
            <person name="Mondo S."/>
            <person name="Nolan M."/>
            <person name="Ohm R."/>
            <person name="Pangilinan J."/>
            <person name="Park H.-J."/>
            <person name="Ramirez L."/>
            <person name="Alfaro M."/>
            <person name="Sun H."/>
            <person name="Tritt A."/>
            <person name="Yoshinaga Y."/>
            <person name="Zwiers L.-H."/>
            <person name="Turgeon B."/>
            <person name="Goodwin S."/>
            <person name="Spatafora J."/>
            <person name="Crous P."/>
            <person name="Grigoriev I."/>
        </authorList>
    </citation>
    <scope>NUCLEOTIDE SEQUENCE</scope>
    <source>
        <strain evidence="1">CBS 133067</strain>
    </source>
</reference>
<protein>
    <submittedName>
        <fullName evidence="1">Uncharacterized protein</fullName>
    </submittedName>
</protein>
<dbReference type="Proteomes" id="UP000799772">
    <property type="component" value="Unassembled WGS sequence"/>
</dbReference>
<comment type="caution">
    <text evidence="1">The sequence shown here is derived from an EMBL/GenBank/DDBJ whole genome shotgun (WGS) entry which is preliminary data.</text>
</comment>
<sequence length="134" mass="14892">MDGYRVEDIIALYIQADKFQVPSLKDAVVSALHDYLKNEYLGDWHLNAIYKGTSDNSKLRKLVVDDFVHRSTLSNDPDYDSSWAEECSMVLLDIARATATDPSGAVESARARFKFGPCSYHEHGDADVCAAPGF</sequence>
<gene>
    <name evidence="1" type="ORF">NA57DRAFT_59461</name>
</gene>
<proteinExistence type="predicted"/>
<evidence type="ECO:0000313" key="1">
    <source>
        <dbReference type="EMBL" id="KAF2095457.1"/>
    </source>
</evidence>
<accession>A0A9P4M5M5</accession>
<dbReference type="AlphaFoldDB" id="A0A9P4M5M5"/>